<dbReference type="SUPFAM" id="SSF50331">
    <property type="entry name" value="MOP-like"/>
    <property type="match status" value="1"/>
</dbReference>
<dbReference type="STRING" id="576117.SAMN04488138_10183"/>
<evidence type="ECO:0000313" key="6">
    <source>
        <dbReference type="EMBL" id="SFI98591.1"/>
    </source>
</evidence>
<dbReference type="GO" id="GO:0055052">
    <property type="term" value="C:ATP-binding cassette (ABC) transporter complex, substrate-binding subunit-containing"/>
    <property type="evidence" value="ECO:0007669"/>
    <property type="project" value="TreeGrafter"/>
</dbReference>
<feature type="domain" description="ABC transporter" evidence="5">
    <location>
        <begin position="4"/>
        <end position="252"/>
    </location>
</feature>
<dbReference type="InterPro" id="IPR047641">
    <property type="entry name" value="ABC_transpr_MalK/UgpC-like"/>
</dbReference>
<dbReference type="Pfam" id="PF08402">
    <property type="entry name" value="TOBE_2"/>
    <property type="match status" value="1"/>
</dbReference>
<dbReference type="Proteomes" id="UP000183299">
    <property type="component" value="Unassembled WGS sequence"/>
</dbReference>
<evidence type="ECO:0000256" key="4">
    <source>
        <dbReference type="ARBA" id="ARBA00022840"/>
    </source>
</evidence>
<reference evidence="6 7" key="1">
    <citation type="submission" date="2016-10" db="EMBL/GenBank/DDBJ databases">
        <authorList>
            <person name="de Groot N.N."/>
        </authorList>
    </citation>
    <scope>NUCLEOTIDE SEQUENCE [LARGE SCALE GENOMIC DNA]</scope>
    <source>
        <strain evidence="6 7">CGMCC 1.8891</strain>
    </source>
</reference>
<dbReference type="GO" id="GO:0005524">
    <property type="term" value="F:ATP binding"/>
    <property type="evidence" value="ECO:0007669"/>
    <property type="project" value="UniProtKB-KW"/>
</dbReference>
<dbReference type="GO" id="GO:0140359">
    <property type="term" value="F:ABC-type transporter activity"/>
    <property type="evidence" value="ECO:0007669"/>
    <property type="project" value="InterPro"/>
</dbReference>
<proteinExistence type="inferred from homology"/>
<keyword evidence="6" id="KW-0762">Sugar transport</keyword>
<dbReference type="EMBL" id="FORY01000001">
    <property type="protein sequence ID" value="SFI98591.1"/>
    <property type="molecule type" value="Genomic_DNA"/>
</dbReference>
<dbReference type="InterPro" id="IPR027417">
    <property type="entry name" value="P-loop_NTPase"/>
</dbReference>
<keyword evidence="4 6" id="KW-0067">ATP-binding</keyword>
<dbReference type="Gene3D" id="3.40.50.300">
    <property type="entry name" value="P-loop containing nucleotide triphosphate hydrolases"/>
    <property type="match status" value="1"/>
</dbReference>
<comment type="similarity">
    <text evidence="1">Belongs to the ABC transporter superfamily.</text>
</comment>
<keyword evidence="2" id="KW-0813">Transport</keyword>
<evidence type="ECO:0000256" key="1">
    <source>
        <dbReference type="ARBA" id="ARBA00005417"/>
    </source>
</evidence>
<evidence type="ECO:0000259" key="5">
    <source>
        <dbReference type="PROSITE" id="PS50893"/>
    </source>
</evidence>
<dbReference type="InterPro" id="IPR017871">
    <property type="entry name" value="ABC_transporter-like_CS"/>
</dbReference>
<evidence type="ECO:0000313" key="7">
    <source>
        <dbReference type="Proteomes" id="UP000183299"/>
    </source>
</evidence>
<dbReference type="InterPro" id="IPR012340">
    <property type="entry name" value="NA-bd_OB-fold"/>
</dbReference>
<organism evidence="6 7">
    <name type="scientific">Celeribacter halophilus</name>
    <dbReference type="NCBI Taxonomy" id="576117"/>
    <lineage>
        <taxon>Bacteria</taxon>
        <taxon>Pseudomonadati</taxon>
        <taxon>Pseudomonadota</taxon>
        <taxon>Alphaproteobacteria</taxon>
        <taxon>Rhodobacterales</taxon>
        <taxon>Roseobacteraceae</taxon>
        <taxon>Celeribacter</taxon>
    </lineage>
</organism>
<dbReference type="PROSITE" id="PS50893">
    <property type="entry name" value="ABC_TRANSPORTER_2"/>
    <property type="match status" value="1"/>
</dbReference>
<dbReference type="InterPro" id="IPR003593">
    <property type="entry name" value="AAA+_ATPase"/>
</dbReference>
<name>A0A1I3MNS7_9RHOB</name>
<dbReference type="InterPro" id="IPR008995">
    <property type="entry name" value="Mo/tungstate-bd_C_term_dom"/>
</dbReference>
<protein>
    <submittedName>
        <fullName evidence="6">Multiple sugar transport system ATP-binding protein</fullName>
    </submittedName>
</protein>
<dbReference type="OrthoDB" id="9802264at2"/>
<dbReference type="PANTHER" id="PTHR43875:SF1">
    <property type="entry name" value="OSMOPROTECTIVE COMPOUNDS UPTAKE ATP-BINDING PROTEIN GGTA"/>
    <property type="match status" value="1"/>
</dbReference>
<gene>
    <name evidence="6" type="ORF">SAMN04488138_10183</name>
</gene>
<evidence type="ECO:0000256" key="2">
    <source>
        <dbReference type="ARBA" id="ARBA00022448"/>
    </source>
</evidence>
<dbReference type="AlphaFoldDB" id="A0A1I3MNS7"/>
<dbReference type="GO" id="GO:0008643">
    <property type="term" value="P:carbohydrate transport"/>
    <property type="evidence" value="ECO:0007669"/>
    <property type="project" value="InterPro"/>
</dbReference>
<dbReference type="GO" id="GO:0016887">
    <property type="term" value="F:ATP hydrolysis activity"/>
    <property type="evidence" value="ECO:0007669"/>
    <property type="project" value="InterPro"/>
</dbReference>
<dbReference type="GeneID" id="98663559"/>
<dbReference type="InterPro" id="IPR015855">
    <property type="entry name" value="ABC_transpr_MalK-like"/>
</dbReference>
<dbReference type="RefSeq" id="WP_066602947.1">
    <property type="nucleotide sequence ID" value="NZ_FORY01000001.1"/>
</dbReference>
<evidence type="ECO:0000256" key="3">
    <source>
        <dbReference type="ARBA" id="ARBA00022741"/>
    </source>
</evidence>
<dbReference type="SMART" id="SM00382">
    <property type="entry name" value="AAA"/>
    <property type="match status" value="1"/>
</dbReference>
<dbReference type="SUPFAM" id="SSF52540">
    <property type="entry name" value="P-loop containing nucleoside triphosphate hydrolases"/>
    <property type="match status" value="1"/>
</dbReference>
<dbReference type="FunFam" id="3.40.50.300:FF:000042">
    <property type="entry name" value="Maltose/maltodextrin ABC transporter, ATP-binding protein"/>
    <property type="match status" value="1"/>
</dbReference>
<dbReference type="InterPro" id="IPR003439">
    <property type="entry name" value="ABC_transporter-like_ATP-bd"/>
</dbReference>
<sequence>MARLTLTDITKSFGDTQVLKGISLDVHDGEFLSLVGASGCGKSTLLRIISGLETADTGRIEIDGVGVDEAAPKARNVALVFQDYALYPHMSVAQNMAMPLVMGRLPMYARLPGARFLTPNHTSTRREITSKVEQVAEQLRIAHLLARRPAALSGGQRQRVALGRALVRDPSLFLMDEPLSNLDAKLRVEVRREIVELHRKSGLTFVYVTHDQVEAMTMSDRVAMLQEGRLLQVGAPSTLYGDPASVDVARFIGSPEVNLMPVRTVAGGLDLAGQVLPLATRQPEGATLFLGVRPEALRLVEAGAAGAEPATTLTVTRHSVEDLGGELVVHAALLHAPDIALRLRVQKGSDARAPLMVPSTFRVGVPEGALMLFGADGQRISDPVLSLSEVMA</sequence>
<dbReference type="PANTHER" id="PTHR43875">
    <property type="entry name" value="MALTODEXTRIN IMPORT ATP-BINDING PROTEIN MSMX"/>
    <property type="match status" value="1"/>
</dbReference>
<dbReference type="PROSITE" id="PS00211">
    <property type="entry name" value="ABC_TRANSPORTER_1"/>
    <property type="match status" value="1"/>
</dbReference>
<accession>A0A1I3MNS7</accession>
<keyword evidence="7" id="KW-1185">Reference proteome</keyword>
<dbReference type="CDD" id="cd03301">
    <property type="entry name" value="ABC_MalK_N"/>
    <property type="match status" value="1"/>
</dbReference>
<dbReference type="Pfam" id="PF00005">
    <property type="entry name" value="ABC_tran"/>
    <property type="match status" value="1"/>
</dbReference>
<dbReference type="Gene3D" id="2.40.50.140">
    <property type="entry name" value="Nucleic acid-binding proteins"/>
    <property type="match status" value="1"/>
</dbReference>
<dbReference type="Gene3D" id="2.40.50.100">
    <property type="match status" value="1"/>
</dbReference>
<dbReference type="InterPro" id="IPR013611">
    <property type="entry name" value="Transp-assoc_OB_typ2"/>
</dbReference>
<keyword evidence="3" id="KW-0547">Nucleotide-binding</keyword>